<organism evidence="3 4">
    <name type="scientific">Clostridium grantii DSM 8605</name>
    <dbReference type="NCBI Taxonomy" id="1121316"/>
    <lineage>
        <taxon>Bacteria</taxon>
        <taxon>Bacillati</taxon>
        <taxon>Bacillota</taxon>
        <taxon>Clostridia</taxon>
        <taxon>Eubacteriales</taxon>
        <taxon>Clostridiaceae</taxon>
        <taxon>Clostridium</taxon>
    </lineage>
</organism>
<dbReference type="Proteomes" id="UP000184447">
    <property type="component" value="Unassembled WGS sequence"/>
</dbReference>
<feature type="transmembrane region" description="Helical" evidence="1">
    <location>
        <begin position="142"/>
        <end position="169"/>
    </location>
</feature>
<accession>A0A1M5WWL9</accession>
<dbReference type="InterPro" id="IPR004182">
    <property type="entry name" value="GRAM"/>
</dbReference>
<dbReference type="EMBL" id="FQXM01000021">
    <property type="protein sequence ID" value="SHH91860.1"/>
    <property type="molecule type" value="Genomic_DNA"/>
</dbReference>
<keyword evidence="1" id="KW-0472">Membrane</keyword>
<protein>
    <recommendedName>
        <fullName evidence="2">GRAM domain-containing protein</fullName>
    </recommendedName>
</protein>
<evidence type="ECO:0000313" key="3">
    <source>
        <dbReference type="EMBL" id="SHH91860.1"/>
    </source>
</evidence>
<feature type="transmembrane region" description="Helical" evidence="1">
    <location>
        <begin position="181"/>
        <end position="201"/>
    </location>
</feature>
<feature type="domain" description="GRAM" evidence="2">
    <location>
        <begin position="13"/>
        <end position="110"/>
    </location>
</feature>
<sequence length="313" mass="33934">MINIIPKLVTKCEDEKLVRQYNCTSLHSKLLGVKTEGNLAVTNKRVIFNATGKSRAGKSIIQSEVPIEDISGIGFYKGTYFSLMHLLFVAVSTLFFISFFTSSAVALLIYDYEVSTILLWITGIGLLGASFFIRAEKVWRCICLGISASSFTILGGVSSLSSIIFGGYSSSYGNNSSSERGVILLIAVVLGIYYLVSILSYSKRQTMSMSINSKSGGGSPIHISGIRSLGFSNQAASKALEADPGRDAEKLIKELGAVIMDIQKLGELACEKWCKSDMSTDNEEPSELNTCAKCNTNNSHSSKYCIKCGNKLH</sequence>
<dbReference type="RefSeq" id="WP_073339496.1">
    <property type="nucleotide sequence ID" value="NZ_FQXM01000021.1"/>
</dbReference>
<dbReference type="Pfam" id="PF02893">
    <property type="entry name" value="GRAM"/>
    <property type="match status" value="1"/>
</dbReference>
<reference evidence="3 4" key="1">
    <citation type="submission" date="2016-11" db="EMBL/GenBank/DDBJ databases">
        <authorList>
            <person name="Jaros S."/>
            <person name="Januszkiewicz K."/>
            <person name="Wedrychowicz H."/>
        </authorList>
    </citation>
    <scope>NUCLEOTIDE SEQUENCE [LARGE SCALE GENOMIC DNA]</scope>
    <source>
        <strain evidence="3 4">DSM 8605</strain>
    </source>
</reference>
<name>A0A1M5WWL9_9CLOT</name>
<feature type="transmembrane region" description="Helical" evidence="1">
    <location>
        <begin position="86"/>
        <end position="110"/>
    </location>
</feature>
<dbReference type="OrthoDB" id="2067240at2"/>
<proteinExistence type="predicted"/>
<keyword evidence="4" id="KW-1185">Reference proteome</keyword>
<keyword evidence="1" id="KW-0812">Transmembrane</keyword>
<evidence type="ECO:0000256" key="1">
    <source>
        <dbReference type="SAM" id="Phobius"/>
    </source>
</evidence>
<keyword evidence="1" id="KW-1133">Transmembrane helix</keyword>
<evidence type="ECO:0000313" key="4">
    <source>
        <dbReference type="Proteomes" id="UP000184447"/>
    </source>
</evidence>
<dbReference type="AlphaFoldDB" id="A0A1M5WWL9"/>
<evidence type="ECO:0000259" key="2">
    <source>
        <dbReference type="Pfam" id="PF02893"/>
    </source>
</evidence>
<gene>
    <name evidence="3" type="ORF">SAMN02745207_03167</name>
</gene>
<dbReference type="STRING" id="1121316.SAMN02745207_03167"/>
<feature type="transmembrane region" description="Helical" evidence="1">
    <location>
        <begin position="116"/>
        <end position="135"/>
    </location>
</feature>